<keyword evidence="1" id="KW-0808">Transferase</keyword>
<dbReference type="GO" id="GO:0016780">
    <property type="term" value="F:phosphotransferase activity, for other substituted phosphate groups"/>
    <property type="evidence" value="ECO:0007669"/>
    <property type="project" value="InterPro"/>
</dbReference>
<dbReference type="GO" id="GO:0008654">
    <property type="term" value="P:phospholipid biosynthetic process"/>
    <property type="evidence" value="ECO:0007669"/>
    <property type="project" value="InterPro"/>
</dbReference>
<evidence type="ECO:0008006" key="3">
    <source>
        <dbReference type="Google" id="ProtNLM"/>
    </source>
</evidence>
<dbReference type="InterPro" id="IPR043130">
    <property type="entry name" value="CDP-OH_PTrfase_TM_dom"/>
</dbReference>
<comment type="caution">
    <text evidence="2">The sequence shown here is derived from an EMBL/GenBank/DDBJ whole genome shotgun (WGS) entry which is preliminary data.</text>
</comment>
<evidence type="ECO:0000256" key="1">
    <source>
        <dbReference type="ARBA" id="ARBA00022679"/>
    </source>
</evidence>
<proteinExistence type="predicted"/>
<dbReference type="InterPro" id="IPR048254">
    <property type="entry name" value="CDP_ALCOHOL_P_TRANSF_CS"/>
</dbReference>
<dbReference type="GO" id="GO:0016020">
    <property type="term" value="C:membrane"/>
    <property type="evidence" value="ECO:0007669"/>
    <property type="project" value="InterPro"/>
</dbReference>
<dbReference type="EMBL" id="BARW01009566">
    <property type="protein sequence ID" value="GAI82075.1"/>
    <property type="molecule type" value="Genomic_DNA"/>
</dbReference>
<feature type="non-terminal residue" evidence="2">
    <location>
        <position position="87"/>
    </location>
</feature>
<protein>
    <recommendedName>
        <fullName evidence="3">CDP-alcohol phosphatidyltransferase family protein</fullName>
    </recommendedName>
</protein>
<dbReference type="PROSITE" id="PS00379">
    <property type="entry name" value="CDP_ALCOHOL_P_TRANSF"/>
    <property type="match status" value="1"/>
</dbReference>
<organism evidence="2">
    <name type="scientific">marine sediment metagenome</name>
    <dbReference type="NCBI Taxonomy" id="412755"/>
    <lineage>
        <taxon>unclassified sequences</taxon>
        <taxon>metagenomes</taxon>
        <taxon>ecological metagenomes</taxon>
    </lineage>
</organism>
<reference evidence="2" key="1">
    <citation type="journal article" date="2014" name="Front. Microbiol.">
        <title>High frequency of phylogenetically diverse reductive dehalogenase-homologous genes in deep subseafloor sedimentary metagenomes.</title>
        <authorList>
            <person name="Kawai M."/>
            <person name="Futagami T."/>
            <person name="Toyoda A."/>
            <person name="Takaki Y."/>
            <person name="Nishi S."/>
            <person name="Hori S."/>
            <person name="Arai W."/>
            <person name="Tsubouchi T."/>
            <person name="Morono Y."/>
            <person name="Uchiyama I."/>
            <person name="Ito T."/>
            <person name="Fujiyama A."/>
            <person name="Inagaki F."/>
            <person name="Takami H."/>
        </authorList>
    </citation>
    <scope>NUCLEOTIDE SEQUENCE</scope>
    <source>
        <strain evidence="2">Expedition CK06-06</strain>
    </source>
</reference>
<dbReference type="Gene3D" id="1.20.120.1760">
    <property type="match status" value="1"/>
</dbReference>
<gene>
    <name evidence="2" type="ORF">S12H4_19194</name>
</gene>
<dbReference type="AlphaFoldDB" id="X1T394"/>
<name>X1T394_9ZZZZ</name>
<evidence type="ECO:0000313" key="2">
    <source>
        <dbReference type="EMBL" id="GAI82075.1"/>
    </source>
</evidence>
<dbReference type="Pfam" id="PF01066">
    <property type="entry name" value="CDP-OH_P_transf"/>
    <property type="match status" value="1"/>
</dbReference>
<accession>X1T394</accession>
<sequence>MTAPSIISFILGHNIIAGLLVQLSSIVDGIDGSLARLKGMTSEFGSFLDSVLDRYADILIVLGLTLWSLSHETYSGIWLAGLLAITG</sequence>
<dbReference type="InterPro" id="IPR000462">
    <property type="entry name" value="CDP-OH_P_trans"/>
</dbReference>